<evidence type="ECO:0000313" key="1">
    <source>
        <dbReference type="EMBL" id="OTF79544.1"/>
    </source>
</evidence>
<keyword evidence="2" id="KW-1185">Reference proteome</keyword>
<evidence type="ECO:0000313" key="2">
    <source>
        <dbReference type="Proteomes" id="UP000194236"/>
    </source>
</evidence>
<comment type="caution">
    <text evidence="1">The sequence shown here is derived from an EMBL/GenBank/DDBJ whole genome shotgun (WGS) entry which is preliminary data.</text>
</comment>
<sequence>VQNRDQNIRQR</sequence>
<dbReference type="EMBL" id="MUJZ01022574">
    <property type="protein sequence ID" value="OTF79544.1"/>
    <property type="molecule type" value="Genomic_DNA"/>
</dbReference>
<dbReference type="Proteomes" id="UP000194236">
    <property type="component" value="Unassembled WGS sequence"/>
</dbReference>
<name>A0A1Y3BHL9_EURMA</name>
<reference evidence="1 2" key="1">
    <citation type="submission" date="2017-03" db="EMBL/GenBank/DDBJ databases">
        <title>Genome Survey of Euroglyphus maynei.</title>
        <authorList>
            <person name="Arlian L.G."/>
            <person name="Morgan M.S."/>
            <person name="Rider S.D."/>
        </authorList>
    </citation>
    <scope>NUCLEOTIDE SEQUENCE [LARGE SCALE GENOMIC DNA]</scope>
    <source>
        <strain evidence="1">Arlian Lab</strain>
        <tissue evidence="1">Whole body</tissue>
    </source>
</reference>
<organism evidence="1 2">
    <name type="scientific">Euroglyphus maynei</name>
    <name type="common">Mayne's house dust mite</name>
    <dbReference type="NCBI Taxonomy" id="6958"/>
    <lineage>
        <taxon>Eukaryota</taxon>
        <taxon>Metazoa</taxon>
        <taxon>Ecdysozoa</taxon>
        <taxon>Arthropoda</taxon>
        <taxon>Chelicerata</taxon>
        <taxon>Arachnida</taxon>
        <taxon>Acari</taxon>
        <taxon>Acariformes</taxon>
        <taxon>Sarcoptiformes</taxon>
        <taxon>Astigmata</taxon>
        <taxon>Psoroptidia</taxon>
        <taxon>Analgoidea</taxon>
        <taxon>Pyroglyphidae</taxon>
        <taxon>Pyroglyphinae</taxon>
        <taxon>Euroglyphus</taxon>
    </lineage>
</organism>
<proteinExistence type="predicted"/>
<gene>
    <name evidence="1" type="ORF">BLA29_015475</name>
</gene>
<feature type="non-terminal residue" evidence="1">
    <location>
        <position position="1"/>
    </location>
</feature>
<accession>A0A1Y3BHL9</accession>
<protein>
    <submittedName>
        <fullName evidence="1">Uncharacterized protein</fullName>
    </submittedName>
</protein>